<keyword evidence="5 7" id="KW-1133">Transmembrane helix</keyword>
<evidence type="ECO:0000313" key="9">
    <source>
        <dbReference type="EMBL" id="SUV52804.1"/>
    </source>
</evidence>
<evidence type="ECO:0000313" key="10">
    <source>
        <dbReference type="EMBL" id="VDH05287.1"/>
    </source>
</evidence>
<dbReference type="GO" id="GO:0005886">
    <property type="term" value="C:plasma membrane"/>
    <property type="evidence" value="ECO:0007669"/>
    <property type="project" value="TreeGrafter"/>
</dbReference>
<dbReference type="EMBL" id="UFTJ01000003">
    <property type="protein sequence ID" value="SUV52804.1"/>
    <property type="molecule type" value="Genomic_DNA"/>
</dbReference>
<name>A0A380ZUW2_9FLAO</name>
<dbReference type="InterPro" id="IPR029044">
    <property type="entry name" value="Nucleotide-diphossugar_trans"/>
</dbReference>
<proteinExistence type="predicted"/>
<dbReference type="Proteomes" id="UP000270205">
    <property type="component" value="Unassembled WGS sequence"/>
</dbReference>
<evidence type="ECO:0000313" key="12">
    <source>
        <dbReference type="Proteomes" id="UP000270205"/>
    </source>
</evidence>
<dbReference type="RefSeq" id="WP_002664037.1">
    <property type="nucleotide sequence ID" value="NZ_UFTJ01000003.1"/>
</dbReference>
<sequence>MKRISIVVPAHNEEKNVAILHDKIREIFKDLEGYGYELIFVNDGSTDATQCVLEALAKEFQEVKFIEFSRNFGHQMAVKAGLDHAKGDAVISMDADLQHPPELIPEMIHQWENGNDIVYTVRTYPKEISKFKKRTSDLYYHIITKLSDIEIEKGSGSDYRLIDAQVLTVVKDMNEDNLFLRGLFKWIGFRQVGVAFTAGVREHGESKYNLKKMIKFAVTGVTAFSVKPLYIATYLGVLFSILSIIGYSVYVFYALFTHTEISGWASLIMTVVFFGGMQLIILGILGLYIGKIFKQVKNRPAYIIRSKNTE</sequence>
<evidence type="ECO:0000256" key="2">
    <source>
        <dbReference type="ARBA" id="ARBA00022676"/>
    </source>
</evidence>
<feature type="domain" description="Glycosyltransferase 2-like" evidence="8">
    <location>
        <begin position="5"/>
        <end position="141"/>
    </location>
</feature>
<dbReference type="GO" id="GO:0016757">
    <property type="term" value="F:glycosyltransferase activity"/>
    <property type="evidence" value="ECO:0007669"/>
    <property type="project" value="UniProtKB-KW"/>
</dbReference>
<dbReference type="AlphaFoldDB" id="A0A380ZUW2"/>
<feature type="transmembrane region" description="Helical" evidence="7">
    <location>
        <begin position="234"/>
        <end position="255"/>
    </location>
</feature>
<evidence type="ECO:0000256" key="3">
    <source>
        <dbReference type="ARBA" id="ARBA00022679"/>
    </source>
</evidence>
<evidence type="ECO:0000256" key="5">
    <source>
        <dbReference type="ARBA" id="ARBA00022989"/>
    </source>
</evidence>
<keyword evidence="6 7" id="KW-0472">Membrane</keyword>
<reference evidence="9 11" key="1">
    <citation type="submission" date="2018-06" db="EMBL/GenBank/DDBJ databases">
        <authorList>
            <consortium name="Pathogen Informatics"/>
            <person name="Doyle S."/>
        </authorList>
    </citation>
    <scope>NUCLEOTIDE SEQUENCE [LARGE SCALE GENOMIC DNA]</scope>
    <source>
        <strain evidence="9 11">NCTC11661</strain>
    </source>
</reference>
<dbReference type="Pfam" id="PF00535">
    <property type="entry name" value="Glycos_transf_2"/>
    <property type="match status" value="1"/>
</dbReference>
<dbReference type="PANTHER" id="PTHR48090:SF1">
    <property type="entry name" value="PROPHAGE BACTOPRENOL GLUCOSYL TRANSFERASE HOMOLOG"/>
    <property type="match status" value="1"/>
</dbReference>
<gene>
    <name evidence="9" type="primary">yfdH_2</name>
    <name evidence="10" type="synonym">yfdH</name>
    <name evidence="9" type="ORF">NCTC11661_01949</name>
    <name evidence="10" type="ORF">NCTC12929_01854</name>
</gene>
<accession>A0A380ZUW2</accession>
<dbReference type="InterPro" id="IPR050256">
    <property type="entry name" value="Glycosyltransferase_2"/>
</dbReference>
<keyword evidence="3 9" id="KW-0808">Transferase</keyword>
<keyword evidence="2 9" id="KW-0328">Glycosyltransferase</keyword>
<evidence type="ECO:0000256" key="6">
    <source>
        <dbReference type="ARBA" id="ARBA00023136"/>
    </source>
</evidence>
<feature type="transmembrane region" description="Helical" evidence="7">
    <location>
        <begin position="261"/>
        <end position="289"/>
    </location>
</feature>
<dbReference type="CDD" id="cd04187">
    <property type="entry name" value="DPM1_like_bac"/>
    <property type="match status" value="1"/>
</dbReference>
<dbReference type="EMBL" id="UYIV01000001">
    <property type="protein sequence ID" value="VDH05287.1"/>
    <property type="molecule type" value="Genomic_DNA"/>
</dbReference>
<dbReference type="PANTHER" id="PTHR48090">
    <property type="entry name" value="UNDECAPRENYL-PHOSPHATE 4-DEOXY-4-FORMAMIDO-L-ARABINOSE TRANSFERASE-RELATED"/>
    <property type="match status" value="1"/>
</dbReference>
<keyword evidence="4 7" id="KW-0812">Transmembrane</keyword>
<evidence type="ECO:0000256" key="7">
    <source>
        <dbReference type="SAM" id="Phobius"/>
    </source>
</evidence>
<reference evidence="10 12" key="2">
    <citation type="submission" date="2018-11" db="EMBL/GenBank/DDBJ databases">
        <authorList>
            <consortium name="Pathogen Informatics"/>
        </authorList>
    </citation>
    <scope>NUCLEOTIDE SEQUENCE [LARGE SCALE GENOMIC DNA]</scope>
    <source>
        <strain evidence="10 12">NCTC12929</strain>
    </source>
</reference>
<dbReference type="Proteomes" id="UP000255515">
    <property type="component" value="Unassembled WGS sequence"/>
</dbReference>
<dbReference type="Gene3D" id="3.90.550.10">
    <property type="entry name" value="Spore Coat Polysaccharide Biosynthesis Protein SpsA, Chain A"/>
    <property type="match status" value="1"/>
</dbReference>
<dbReference type="EC" id="2.4.1.-" evidence="9 10"/>
<organism evidence="9 11">
    <name type="scientific">Bergeyella zoohelcum</name>
    <dbReference type="NCBI Taxonomy" id="1015"/>
    <lineage>
        <taxon>Bacteria</taxon>
        <taxon>Pseudomonadati</taxon>
        <taxon>Bacteroidota</taxon>
        <taxon>Flavobacteriia</taxon>
        <taxon>Flavobacteriales</taxon>
        <taxon>Weeksellaceae</taxon>
        <taxon>Bergeyella</taxon>
    </lineage>
</organism>
<protein>
    <submittedName>
        <fullName evidence="9">Bactoprenol glucosyl transferase homolog from prophage CPS-53</fullName>
    </submittedName>
    <submittedName>
        <fullName evidence="10">Glycosyl transferase family protein</fullName>
        <ecNumber evidence="9 10">2.4.1.-</ecNumber>
    </submittedName>
</protein>
<evidence type="ECO:0000259" key="8">
    <source>
        <dbReference type="Pfam" id="PF00535"/>
    </source>
</evidence>
<comment type="subcellular location">
    <subcellularLocation>
        <location evidence="1">Membrane</location>
        <topology evidence="1">Multi-pass membrane protein</topology>
    </subcellularLocation>
</comment>
<dbReference type="SUPFAM" id="SSF53448">
    <property type="entry name" value="Nucleotide-diphospho-sugar transferases"/>
    <property type="match status" value="1"/>
</dbReference>
<evidence type="ECO:0000256" key="4">
    <source>
        <dbReference type="ARBA" id="ARBA00022692"/>
    </source>
</evidence>
<evidence type="ECO:0000313" key="11">
    <source>
        <dbReference type="Proteomes" id="UP000255515"/>
    </source>
</evidence>
<evidence type="ECO:0000256" key="1">
    <source>
        <dbReference type="ARBA" id="ARBA00004141"/>
    </source>
</evidence>
<dbReference type="InterPro" id="IPR001173">
    <property type="entry name" value="Glyco_trans_2-like"/>
</dbReference>